<dbReference type="HOGENOM" id="CLU_028383_0_0_5"/>
<proteinExistence type="inferred from homology"/>
<dbReference type="InterPro" id="IPR011010">
    <property type="entry name" value="DNA_brk_join_enz"/>
</dbReference>
<feature type="domain" description="Tyr recombinase" evidence="6">
    <location>
        <begin position="364"/>
        <end position="575"/>
    </location>
</feature>
<sequence>MTEHTQHPGPGDVPPAAPTVAEAIALVASWSDLTNERRRSIISSLRALARIAGTDPAQLRLCPAELNARVLGKPPQLFGISATSMATVRSNTRFVMRRLGRLEPRAPLDADWRSLRDGLPSRAATTLTRFIEFHSREGIPPSTVSDASFERFQAWIRAATLCRSPSRLFAQMRYQWNKAAREQPNLGLPILGAARQRVRCTVPLEAMHPGLQADLERMRRHLGCSDLDDLDADHLRGDHDDGLAGRASPSPAPRRALRAITIEERMRHARQAVWALVQTGVPLEEIRGIRDLVVPVERARQAIRFMRDRAGKQRSAPAGHVAEILRQIAKFHVGLPKAEVERIAGWKKAVTPEYSEMTEKNRRRLEPLLTPEAEQKILALPAVLMEEAEALLPRSGVLAVSAAKRALVLHLGLFYAFRVSNLLGLRRDRHFIGPGHGGSAITRFLIPAGEVKNRVTIDRPVLPLTSDMIIAWEQKFRPLIAAADNPYLFAGVKGRPMTRQAMGSTLARIVAERVGCEINSHLVRHRAAVAHLKRYPGDFEVIRVLLGHKTDRTARKSYTGPEKDSAFDRFDQTVLEQMRTLRPRKSGPDRRTDRHRAMGGRA</sequence>
<dbReference type="KEGG" id="amv:ACMV_20200"/>
<accession>F0J007</accession>
<dbReference type="Proteomes" id="UP000007100">
    <property type="component" value="Chromosome"/>
</dbReference>
<dbReference type="GO" id="GO:0003677">
    <property type="term" value="F:DNA binding"/>
    <property type="evidence" value="ECO:0007669"/>
    <property type="project" value="UniProtKB-KW"/>
</dbReference>
<dbReference type="Pfam" id="PF00589">
    <property type="entry name" value="Phage_integrase"/>
    <property type="match status" value="1"/>
</dbReference>
<evidence type="ECO:0000256" key="3">
    <source>
        <dbReference type="ARBA" id="ARBA00023125"/>
    </source>
</evidence>
<dbReference type="AlphaFoldDB" id="F0J007"/>
<evidence type="ECO:0000256" key="1">
    <source>
        <dbReference type="ARBA" id="ARBA00008857"/>
    </source>
</evidence>
<dbReference type="GO" id="GO:0015074">
    <property type="term" value="P:DNA integration"/>
    <property type="evidence" value="ECO:0007669"/>
    <property type="project" value="UniProtKB-KW"/>
</dbReference>
<evidence type="ECO:0000256" key="4">
    <source>
        <dbReference type="ARBA" id="ARBA00023172"/>
    </source>
</evidence>
<evidence type="ECO:0000313" key="8">
    <source>
        <dbReference type="Proteomes" id="UP000007100"/>
    </source>
</evidence>
<dbReference type="PROSITE" id="PS51898">
    <property type="entry name" value="TYR_RECOMBINASE"/>
    <property type="match status" value="1"/>
</dbReference>
<feature type="region of interest" description="Disordered" evidence="5">
    <location>
        <begin position="577"/>
        <end position="602"/>
    </location>
</feature>
<dbReference type="Gene3D" id="1.10.443.10">
    <property type="entry name" value="Intergrase catalytic core"/>
    <property type="match status" value="1"/>
</dbReference>
<protein>
    <submittedName>
        <fullName evidence="7">Phage integrase family protein</fullName>
    </submittedName>
</protein>
<dbReference type="RefSeq" id="WP_013640367.1">
    <property type="nucleotide sequence ID" value="NC_015186.1"/>
</dbReference>
<dbReference type="GO" id="GO:0006310">
    <property type="term" value="P:DNA recombination"/>
    <property type="evidence" value="ECO:0007669"/>
    <property type="project" value="UniProtKB-KW"/>
</dbReference>
<evidence type="ECO:0000259" key="6">
    <source>
        <dbReference type="PROSITE" id="PS51898"/>
    </source>
</evidence>
<feature type="compositionally biased region" description="Basic and acidic residues" evidence="5">
    <location>
        <begin position="586"/>
        <end position="596"/>
    </location>
</feature>
<name>F0J007_ACIMA</name>
<organism evidence="7 8">
    <name type="scientific">Acidiphilium multivorum (strain DSM 11245 / JCM 8867 / NBRC 100883 / AIU 301)</name>
    <dbReference type="NCBI Taxonomy" id="926570"/>
    <lineage>
        <taxon>Bacteria</taxon>
        <taxon>Pseudomonadati</taxon>
        <taxon>Pseudomonadota</taxon>
        <taxon>Alphaproteobacteria</taxon>
        <taxon>Acetobacterales</taxon>
        <taxon>Acidocellaceae</taxon>
        <taxon>Acidiphilium</taxon>
    </lineage>
</organism>
<dbReference type="PANTHER" id="PTHR30349:SF41">
    <property type="entry name" value="INTEGRASE_RECOMBINASE PROTEIN MJ0367-RELATED"/>
    <property type="match status" value="1"/>
</dbReference>
<evidence type="ECO:0000256" key="2">
    <source>
        <dbReference type="ARBA" id="ARBA00022908"/>
    </source>
</evidence>
<keyword evidence="4" id="KW-0233">DNA recombination</keyword>
<evidence type="ECO:0000256" key="5">
    <source>
        <dbReference type="SAM" id="MobiDB-lite"/>
    </source>
</evidence>
<reference evidence="7 8" key="1">
    <citation type="submission" date="2010-12" db="EMBL/GenBank/DDBJ databases">
        <title>Whole genome sequence of Acidiphilium multivorum AIU301.</title>
        <authorList>
            <person name="Narita-Yamada S."/>
            <person name="Nakamura S."/>
            <person name="Ito N."/>
            <person name="Takarada H."/>
            <person name="Katano Y."/>
            <person name="Nakazawa H."/>
            <person name="Hosoyama A."/>
            <person name="Yamada R."/>
            <person name="Fujita N."/>
        </authorList>
    </citation>
    <scope>NUCLEOTIDE SEQUENCE [LARGE SCALE GENOMIC DNA]</scope>
    <source>
        <strain evidence="8">DSM 11245 / JCM 8867 / AIU301</strain>
    </source>
</reference>
<dbReference type="SUPFAM" id="SSF56349">
    <property type="entry name" value="DNA breaking-rejoining enzymes"/>
    <property type="match status" value="1"/>
</dbReference>
<dbReference type="InterPro" id="IPR002104">
    <property type="entry name" value="Integrase_catalytic"/>
</dbReference>
<keyword evidence="2" id="KW-0229">DNA integration</keyword>
<dbReference type="PANTHER" id="PTHR30349">
    <property type="entry name" value="PHAGE INTEGRASE-RELATED"/>
    <property type="match status" value="1"/>
</dbReference>
<evidence type="ECO:0000313" key="7">
    <source>
        <dbReference type="EMBL" id="BAJ81367.1"/>
    </source>
</evidence>
<dbReference type="EMBL" id="AP012035">
    <property type="protein sequence ID" value="BAJ81367.1"/>
    <property type="molecule type" value="Genomic_DNA"/>
</dbReference>
<gene>
    <name evidence="7" type="ordered locus">ACMV_20200</name>
</gene>
<dbReference type="InterPro" id="IPR050090">
    <property type="entry name" value="Tyrosine_recombinase_XerCD"/>
</dbReference>
<keyword evidence="3" id="KW-0238">DNA-binding</keyword>
<keyword evidence="8" id="KW-1185">Reference proteome</keyword>
<dbReference type="InterPro" id="IPR013762">
    <property type="entry name" value="Integrase-like_cat_sf"/>
</dbReference>
<comment type="similarity">
    <text evidence="1">Belongs to the 'phage' integrase family.</text>
</comment>